<dbReference type="PANTHER" id="PTHR31057:SF0">
    <property type="entry name" value="E3 UFM1-PROTEIN LIGASE 1"/>
    <property type="match status" value="1"/>
</dbReference>
<accession>A0A139XUU1</accession>
<organism evidence="2 3">
    <name type="scientific">Toxoplasma gondii ARI</name>
    <dbReference type="NCBI Taxonomy" id="1074872"/>
    <lineage>
        <taxon>Eukaryota</taxon>
        <taxon>Sar</taxon>
        <taxon>Alveolata</taxon>
        <taxon>Apicomplexa</taxon>
        <taxon>Conoidasida</taxon>
        <taxon>Coccidia</taxon>
        <taxon>Eucoccidiorida</taxon>
        <taxon>Eimeriorina</taxon>
        <taxon>Sarcocystidae</taxon>
        <taxon>Toxoplasma</taxon>
    </lineage>
</organism>
<dbReference type="GO" id="GO:0061666">
    <property type="term" value="F:UFM1 ligase activity"/>
    <property type="evidence" value="ECO:0007669"/>
    <property type="project" value="InterPro"/>
</dbReference>
<evidence type="ECO:0000313" key="3">
    <source>
        <dbReference type="Proteomes" id="UP000074247"/>
    </source>
</evidence>
<gene>
    <name evidence="2" type="ORF">TGARI_222360A</name>
</gene>
<evidence type="ECO:0000313" key="2">
    <source>
        <dbReference type="EMBL" id="KYF42571.1"/>
    </source>
</evidence>
<protein>
    <submittedName>
        <fullName evidence="2">Putative E3 UFM1-protein ligase 1-like protein</fullName>
    </submittedName>
</protein>
<dbReference type="AlphaFoldDB" id="A0A139XUU1"/>
<feature type="domain" description="E3 UFM1-protein ligase 1-like N-terminal" evidence="1">
    <location>
        <begin position="4"/>
        <end position="69"/>
    </location>
</feature>
<dbReference type="GO" id="GO:0032434">
    <property type="term" value="P:regulation of proteasomal ubiquitin-dependent protein catabolic process"/>
    <property type="evidence" value="ECO:0007669"/>
    <property type="project" value="TreeGrafter"/>
</dbReference>
<dbReference type="InterPro" id="IPR056579">
    <property type="entry name" value="Ufl1_N"/>
</dbReference>
<dbReference type="GO" id="GO:0034976">
    <property type="term" value="P:response to endoplasmic reticulum stress"/>
    <property type="evidence" value="ECO:0007669"/>
    <property type="project" value="TreeGrafter"/>
</dbReference>
<comment type="caution">
    <text evidence="2">The sequence shown here is derived from an EMBL/GenBank/DDBJ whole genome shotgun (WGS) entry which is preliminary data.</text>
</comment>
<dbReference type="Proteomes" id="UP000074247">
    <property type="component" value="Unassembled WGS sequence"/>
</dbReference>
<dbReference type="PANTHER" id="PTHR31057">
    <property type="entry name" value="E3 UFM1-PROTEIN LIGASE 1"/>
    <property type="match status" value="1"/>
</dbReference>
<dbReference type="GO" id="GO:0016874">
    <property type="term" value="F:ligase activity"/>
    <property type="evidence" value="ECO:0007669"/>
    <property type="project" value="UniProtKB-KW"/>
</dbReference>
<dbReference type="GO" id="GO:0005789">
    <property type="term" value="C:endoplasmic reticulum membrane"/>
    <property type="evidence" value="ECO:0007669"/>
    <property type="project" value="TreeGrafter"/>
</dbReference>
<dbReference type="EMBL" id="AGQS02004920">
    <property type="protein sequence ID" value="KYF42571.1"/>
    <property type="molecule type" value="Genomic_DNA"/>
</dbReference>
<sequence length="69" mass="7870">MVSLEELQRQFMAVQEAAPTQMLSERACVDIVVKLMEKKKIQLVTTTNGKEFVTLETLAQEIRTHLANH</sequence>
<dbReference type="VEuPathDB" id="ToxoDB:TGARI_222360A"/>
<dbReference type="InterPro" id="IPR018611">
    <property type="entry name" value="Ufl1"/>
</dbReference>
<proteinExistence type="predicted"/>
<reference evidence="2 3" key="1">
    <citation type="journal article" date="2016" name="Nat. Commun.">
        <title>Local admixture of amplified and diversified secreted pathogenesis determinants shapes mosaic Toxoplasma gondii genomes.</title>
        <authorList>
            <person name="Lorenzi H."/>
            <person name="Khan A."/>
            <person name="Behnke M.S."/>
            <person name="Namasivayam S."/>
            <person name="Swapna L.S."/>
            <person name="Hadjithomas M."/>
            <person name="Karamycheva S."/>
            <person name="Pinney D."/>
            <person name="Brunk B.P."/>
            <person name="Ajioka J.W."/>
            <person name="Ajzenberg D."/>
            <person name="Boothroyd J.C."/>
            <person name="Boyle J.P."/>
            <person name="Darde M.L."/>
            <person name="Diaz-Miranda M.A."/>
            <person name="Dubey J.P."/>
            <person name="Fritz H.M."/>
            <person name="Gennari S.M."/>
            <person name="Gregory B.D."/>
            <person name="Kim K."/>
            <person name="Saeij J.P."/>
            <person name="Su C."/>
            <person name="White M.W."/>
            <person name="Zhu X.Q."/>
            <person name="Howe D.K."/>
            <person name="Rosenthal B.M."/>
            <person name="Grigg M.E."/>
            <person name="Parkinson J."/>
            <person name="Liu L."/>
            <person name="Kissinger J.C."/>
            <person name="Roos D.S."/>
            <person name="Sibley L.D."/>
        </authorList>
    </citation>
    <scope>NUCLEOTIDE SEQUENCE [LARGE SCALE GENOMIC DNA]</scope>
    <source>
        <strain evidence="2 3">ARI</strain>
    </source>
</reference>
<dbReference type="Pfam" id="PF09743">
    <property type="entry name" value="E3_UFM1_ligase"/>
    <property type="match status" value="1"/>
</dbReference>
<evidence type="ECO:0000259" key="1">
    <source>
        <dbReference type="Pfam" id="PF09743"/>
    </source>
</evidence>
<name>A0A139XUU1_TOXGO</name>
<keyword evidence="2" id="KW-0436">Ligase</keyword>
<feature type="non-terminal residue" evidence="2">
    <location>
        <position position="69"/>
    </location>
</feature>
<dbReference type="GO" id="GO:1990592">
    <property type="term" value="P:protein K69-linked ufmylation"/>
    <property type="evidence" value="ECO:0007669"/>
    <property type="project" value="TreeGrafter"/>
</dbReference>